<reference evidence="3" key="1">
    <citation type="submission" date="2022-06" db="EMBL/GenBank/DDBJ databases">
        <title>Draft genome sequence of Streptomyces sp. RB6PN25 isolated from peat swamp forest in Thailand.</title>
        <authorList>
            <person name="Duangmal K."/>
            <person name="Klaysubun C."/>
        </authorList>
    </citation>
    <scope>NUCLEOTIDE SEQUENCE</scope>
    <source>
        <strain evidence="3">RB6PN25</strain>
    </source>
</reference>
<evidence type="ECO:0000256" key="1">
    <source>
        <dbReference type="SAM" id="MobiDB-lite"/>
    </source>
</evidence>
<feature type="compositionally biased region" description="Basic and acidic residues" evidence="1">
    <location>
        <begin position="148"/>
        <end position="169"/>
    </location>
</feature>
<name>A0ABT1Q473_9ACTN</name>
<evidence type="ECO:0000256" key="2">
    <source>
        <dbReference type="SAM" id="Phobius"/>
    </source>
</evidence>
<dbReference type="RefSeq" id="WP_255923796.1">
    <property type="nucleotide sequence ID" value="NZ_JANFNG010000040.1"/>
</dbReference>
<organism evidence="3 4">
    <name type="scientific">Streptomyces humicola</name>
    <dbReference type="NCBI Taxonomy" id="2953240"/>
    <lineage>
        <taxon>Bacteria</taxon>
        <taxon>Bacillati</taxon>
        <taxon>Actinomycetota</taxon>
        <taxon>Actinomycetes</taxon>
        <taxon>Kitasatosporales</taxon>
        <taxon>Streptomycetaceae</taxon>
        <taxon>Streptomyces</taxon>
    </lineage>
</organism>
<keyword evidence="2" id="KW-0812">Transmembrane</keyword>
<feature type="transmembrane region" description="Helical" evidence="2">
    <location>
        <begin position="111"/>
        <end position="131"/>
    </location>
</feature>
<proteinExistence type="predicted"/>
<feature type="region of interest" description="Disordered" evidence="1">
    <location>
        <begin position="138"/>
        <end position="169"/>
    </location>
</feature>
<protein>
    <recommendedName>
        <fullName evidence="5">Integral membrane protein</fullName>
    </recommendedName>
</protein>
<evidence type="ECO:0000313" key="4">
    <source>
        <dbReference type="Proteomes" id="UP001057702"/>
    </source>
</evidence>
<sequence length="169" mass="17959">MPAHTAGKLPRLHREQQRGERHRRSAWAIPVVLGVVYGTYALWLDSNSPQPTPTAALLGLIAAIVMGALCYAVGRAQPRMSAETRGIVYGVLFGVGIGFLVSLTHDSVLKCAAIALASGAGMGICAFYISYGGREHQKGVEPSQPGKSVERAEGAGHATREVDETRRAH</sequence>
<dbReference type="Proteomes" id="UP001057702">
    <property type="component" value="Unassembled WGS sequence"/>
</dbReference>
<feature type="transmembrane region" description="Helical" evidence="2">
    <location>
        <begin position="55"/>
        <end position="74"/>
    </location>
</feature>
<comment type="caution">
    <text evidence="3">The sequence shown here is derived from an EMBL/GenBank/DDBJ whole genome shotgun (WGS) entry which is preliminary data.</text>
</comment>
<evidence type="ECO:0008006" key="5">
    <source>
        <dbReference type="Google" id="ProtNLM"/>
    </source>
</evidence>
<evidence type="ECO:0000313" key="3">
    <source>
        <dbReference type="EMBL" id="MCQ4084718.1"/>
    </source>
</evidence>
<gene>
    <name evidence="3" type="ORF">NGB36_30125</name>
</gene>
<feature type="transmembrane region" description="Helical" evidence="2">
    <location>
        <begin position="86"/>
        <end position="105"/>
    </location>
</feature>
<keyword evidence="4" id="KW-1185">Reference proteome</keyword>
<dbReference type="EMBL" id="JANFNG010000040">
    <property type="protein sequence ID" value="MCQ4084718.1"/>
    <property type="molecule type" value="Genomic_DNA"/>
</dbReference>
<keyword evidence="2" id="KW-1133">Transmembrane helix</keyword>
<accession>A0ABT1Q473</accession>
<keyword evidence="2" id="KW-0472">Membrane</keyword>
<feature type="transmembrane region" description="Helical" evidence="2">
    <location>
        <begin position="26"/>
        <end position="43"/>
    </location>
</feature>